<keyword evidence="2 4" id="KW-0813">Transport</keyword>
<gene>
    <name evidence="7" type="ORF">PsYK624_026450</name>
</gene>
<comment type="similarity">
    <text evidence="1 4">Belongs to the SEC5 family.</text>
</comment>
<keyword evidence="4" id="KW-0653">Protein transport</keyword>
<dbReference type="InterPro" id="IPR039481">
    <property type="entry name" value="EXOC2/Sec5_N_dom"/>
</dbReference>
<dbReference type="GO" id="GO:0006893">
    <property type="term" value="P:Golgi to plasma membrane transport"/>
    <property type="evidence" value="ECO:0007669"/>
    <property type="project" value="UniProtKB-UniRule"/>
</dbReference>
<comment type="function">
    <text evidence="4">Component of the exocyst complex involved in the docking of exocytic vesicles with fusion sites on the plasma membrane.</text>
</comment>
<protein>
    <recommendedName>
        <fullName evidence="4">Exocyst complex component SEC5</fullName>
    </recommendedName>
</protein>
<dbReference type="Proteomes" id="UP000703269">
    <property type="component" value="Unassembled WGS sequence"/>
</dbReference>
<name>A0A9P3G2N9_9APHY</name>
<dbReference type="OrthoDB" id="26242at2759"/>
<comment type="subunit">
    <text evidence="4">Component of the exocyst complex.</text>
</comment>
<evidence type="ECO:0000256" key="3">
    <source>
        <dbReference type="ARBA" id="ARBA00022483"/>
    </source>
</evidence>
<evidence type="ECO:0000259" key="6">
    <source>
        <dbReference type="Pfam" id="PF15469"/>
    </source>
</evidence>
<dbReference type="Pfam" id="PF15469">
    <property type="entry name" value="Sec5"/>
    <property type="match status" value="1"/>
</dbReference>
<proteinExistence type="inferred from homology"/>
<feature type="compositionally biased region" description="Polar residues" evidence="5">
    <location>
        <begin position="922"/>
        <end position="931"/>
    </location>
</feature>
<evidence type="ECO:0000256" key="5">
    <source>
        <dbReference type="SAM" id="MobiDB-lite"/>
    </source>
</evidence>
<dbReference type="GO" id="GO:0006887">
    <property type="term" value="P:exocytosis"/>
    <property type="evidence" value="ECO:0007669"/>
    <property type="project" value="UniProtKB-KW"/>
</dbReference>
<dbReference type="PANTHER" id="PTHR13043:SF1">
    <property type="entry name" value="EXOCYST COMPLEX COMPONENT 2"/>
    <property type="match status" value="1"/>
</dbReference>
<reference evidence="7 8" key="1">
    <citation type="submission" date="2021-08" db="EMBL/GenBank/DDBJ databases">
        <title>Draft Genome Sequence of Phanerochaete sordida strain YK-624.</title>
        <authorList>
            <person name="Mori T."/>
            <person name="Dohra H."/>
            <person name="Suzuki T."/>
            <person name="Kawagishi H."/>
            <person name="Hirai H."/>
        </authorList>
    </citation>
    <scope>NUCLEOTIDE SEQUENCE [LARGE SCALE GENOMIC DNA]</scope>
    <source>
        <strain evidence="7 8">YK-624</strain>
    </source>
</reference>
<evidence type="ECO:0000313" key="7">
    <source>
        <dbReference type="EMBL" id="GJE86565.1"/>
    </source>
</evidence>
<sequence length="931" mass="103387">MTKLNFDVDDGDLLKAYKLSTHSPKKWEEVGDDLDEAMLVMSPSAGGNEYENDPLGIPVKVDLRNMDPETKASVLVSSKAFKPKTYLSVVHPNATYQDFSSGISHLKTSIDSRSEAIRVLVEENFDRFVAVKASTDALYAEMREGLLIEGSEYGTKQLRGHLKAGAQKADQVFLPVLENSLKAQKLRTTLGVFDRSRFFFNLPSSLIECIEAGRYDAALRDYKKGKFMMESRPGQLLPIGSTKDGQASLAAQQQQKRILEKVWLTVERVMGEMRSQLHAKLQEPSRSVEEQEKTLEILMELSPNEEPVWSYFDAQHSYILTQMRETYDASVAVIQALHDKPAEESSSPDKLTQSIASQLRVCMGAIDSKQADAVIGQAGGHEVWQAVLNLVKSTSEAMLSALPNFWKISTAFLDGKYRKNVTNASRRSPSQCRTMALDIIKQYISLLSEFFMFSEAITSPSLGTSPTPPMLPKNSNTLATMHHLMKILGEIQETVNEVNSMEISSEATSSLKSLLESARWKFDDLLVHDWLRDANIFYHLESWRGSTTEPHTTTYLVQIRLFQRHVTTGAFKIAGGIDLSSAATSTSRLIKQNPIPPAFVSRVAKAFLDTLYAFLDGMVHLASDDSPKILEAKGASDVAAPNELNPLELVDVSNPDTRLLLVVSNFGHLSKSVIPGMITELESAFGISIQEERQTLSAVVGELDKTLFDSYVKPKAAMLTSIVRGGVLDPSMDWFDTPQPKEIRPYVFEILMYLVGVHAQVSAAAAPLLDRTLNALVEDVADEALRCFRQVKKFGMGGMLRATLEIEFMHQTLSRYVTPSAGKTLAELYNKISQAYARKSGDENLQTHLDGVKKTLAEARRATGIEFLCFRQTKTKEKSGSGAATPRSKEPATPRRERDNSEDALPTPRPRARDRYRERNMVESSSTAGVV</sequence>
<organism evidence="7 8">
    <name type="scientific">Phanerochaete sordida</name>
    <dbReference type="NCBI Taxonomy" id="48140"/>
    <lineage>
        <taxon>Eukaryota</taxon>
        <taxon>Fungi</taxon>
        <taxon>Dikarya</taxon>
        <taxon>Basidiomycota</taxon>
        <taxon>Agaricomycotina</taxon>
        <taxon>Agaricomycetes</taxon>
        <taxon>Polyporales</taxon>
        <taxon>Phanerochaetaceae</taxon>
        <taxon>Phanerochaete</taxon>
    </lineage>
</organism>
<evidence type="ECO:0000256" key="2">
    <source>
        <dbReference type="ARBA" id="ARBA00022448"/>
    </source>
</evidence>
<dbReference type="PANTHER" id="PTHR13043">
    <property type="entry name" value="EXOCYST COMPLEX COMPONENT SEC5"/>
    <property type="match status" value="1"/>
</dbReference>
<evidence type="ECO:0000256" key="1">
    <source>
        <dbReference type="ARBA" id="ARBA00010578"/>
    </source>
</evidence>
<feature type="region of interest" description="Disordered" evidence="5">
    <location>
        <begin position="876"/>
        <end position="931"/>
    </location>
</feature>
<keyword evidence="8" id="KW-1185">Reference proteome</keyword>
<accession>A0A9P3G2N9</accession>
<feature type="domain" description="Exocyst complex component EXOC2/Sec5 N-terminal" evidence="6">
    <location>
        <begin position="52"/>
        <end position="870"/>
    </location>
</feature>
<dbReference type="GO" id="GO:0000145">
    <property type="term" value="C:exocyst"/>
    <property type="evidence" value="ECO:0007669"/>
    <property type="project" value="UniProtKB-UniRule"/>
</dbReference>
<evidence type="ECO:0000256" key="4">
    <source>
        <dbReference type="RuleBase" id="RU365069"/>
    </source>
</evidence>
<comment type="caution">
    <text evidence="7">The sequence shown here is derived from an EMBL/GenBank/DDBJ whole genome shotgun (WGS) entry which is preliminary data.</text>
</comment>
<dbReference type="GO" id="GO:0015031">
    <property type="term" value="P:protein transport"/>
    <property type="evidence" value="ECO:0007669"/>
    <property type="project" value="UniProtKB-KW"/>
</dbReference>
<feature type="compositionally biased region" description="Basic and acidic residues" evidence="5">
    <location>
        <begin position="887"/>
        <end position="901"/>
    </location>
</feature>
<feature type="compositionally biased region" description="Basic and acidic residues" evidence="5">
    <location>
        <begin position="911"/>
        <end position="921"/>
    </location>
</feature>
<dbReference type="EMBL" id="BPQB01000004">
    <property type="protein sequence ID" value="GJE86565.1"/>
    <property type="molecule type" value="Genomic_DNA"/>
</dbReference>
<keyword evidence="3 4" id="KW-0268">Exocytosis</keyword>
<evidence type="ECO:0000313" key="8">
    <source>
        <dbReference type="Proteomes" id="UP000703269"/>
    </source>
</evidence>
<dbReference type="InterPro" id="IPR029175">
    <property type="entry name" value="EXOC2/Sec5"/>
</dbReference>
<dbReference type="AlphaFoldDB" id="A0A9P3G2N9"/>